<dbReference type="InterPro" id="IPR036388">
    <property type="entry name" value="WH-like_DNA-bd_sf"/>
</dbReference>
<dbReference type="Proteomes" id="UP001205601">
    <property type="component" value="Unassembled WGS sequence"/>
</dbReference>
<accession>A0ABT2NPP8</accession>
<dbReference type="EMBL" id="JAOCQF010000003">
    <property type="protein sequence ID" value="MCT8330908.1"/>
    <property type="molecule type" value="Genomic_DNA"/>
</dbReference>
<evidence type="ECO:0000313" key="2">
    <source>
        <dbReference type="Proteomes" id="UP001205601"/>
    </source>
</evidence>
<name>A0ABT2NPP8_9RHOB</name>
<dbReference type="SUPFAM" id="SSF46785">
    <property type="entry name" value="Winged helix' DNA-binding domain"/>
    <property type="match status" value="1"/>
</dbReference>
<organism evidence="1 2">
    <name type="scientific">Albidovulum sediminis</name>
    <dbReference type="NCBI Taxonomy" id="3066345"/>
    <lineage>
        <taxon>Bacteria</taxon>
        <taxon>Pseudomonadati</taxon>
        <taxon>Pseudomonadota</taxon>
        <taxon>Alphaproteobacteria</taxon>
        <taxon>Rhodobacterales</taxon>
        <taxon>Paracoccaceae</taxon>
        <taxon>Albidovulum</taxon>
    </lineage>
</organism>
<sequence length="174" mass="19608">MNKTGRDDRQEHGTFLVRSFLEEPAFRAMTTTAQMLYVWLRLEWRGPQANNNGSIALSVRQAAERLGVSRNTAARAFQELQAKGFLFLTKAARLGVGGLARCSEFELTEITMPHSEQRLGRRLYKEWKPGHDFPAHKVMANNPCGANRKTKPCHQNEDSNVVKMMTSARGTSSK</sequence>
<dbReference type="InterPro" id="IPR036390">
    <property type="entry name" value="WH_DNA-bd_sf"/>
</dbReference>
<dbReference type="Gene3D" id="1.10.10.10">
    <property type="entry name" value="Winged helix-like DNA-binding domain superfamily/Winged helix DNA-binding domain"/>
    <property type="match status" value="1"/>
</dbReference>
<reference evidence="2" key="1">
    <citation type="submission" date="2023-07" db="EMBL/GenBank/DDBJ databases">
        <title>Defluviimonas sediminis sp. nov., isolated from mangrove sediment.</title>
        <authorList>
            <person name="Liu L."/>
            <person name="Li J."/>
            <person name="Huang Y."/>
            <person name="Pan J."/>
            <person name="Li M."/>
        </authorList>
    </citation>
    <scope>NUCLEOTIDE SEQUENCE [LARGE SCALE GENOMIC DNA]</scope>
    <source>
        <strain evidence="2">FT324</strain>
    </source>
</reference>
<evidence type="ECO:0000313" key="1">
    <source>
        <dbReference type="EMBL" id="MCT8330908.1"/>
    </source>
</evidence>
<evidence type="ECO:0008006" key="3">
    <source>
        <dbReference type="Google" id="ProtNLM"/>
    </source>
</evidence>
<protein>
    <recommendedName>
        <fullName evidence="3">HTH crp-type domain-containing protein</fullName>
    </recommendedName>
</protein>
<proteinExistence type="predicted"/>
<comment type="caution">
    <text evidence="1">The sequence shown here is derived from an EMBL/GenBank/DDBJ whole genome shotgun (WGS) entry which is preliminary data.</text>
</comment>
<gene>
    <name evidence="1" type="ORF">N5I32_15425</name>
</gene>
<keyword evidence="2" id="KW-1185">Reference proteome</keyword>